<comment type="caution">
    <text evidence="2">The sequence shown here is derived from an EMBL/GenBank/DDBJ whole genome shotgun (WGS) entry which is preliminary data.</text>
</comment>
<dbReference type="Proteomes" id="UP000176651">
    <property type="component" value="Unassembled WGS sequence"/>
</dbReference>
<evidence type="ECO:0000259" key="1">
    <source>
        <dbReference type="Pfam" id="PF13411"/>
    </source>
</evidence>
<dbReference type="GO" id="GO:0006355">
    <property type="term" value="P:regulation of DNA-templated transcription"/>
    <property type="evidence" value="ECO:0007669"/>
    <property type="project" value="InterPro"/>
</dbReference>
<dbReference type="GO" id="GO:0003677">
    <property type="term" value="F:DNA binding"/>
    <property type="evidence" value="ECO:0007669"/>
    <property type="project" value="InterPro"/>
</dbReference>
<dbReference type="Pfam" id="PF13411">
    <property type="entry name" value="MerR_1"/>
    <property type="match status" value="1"/>
</dbReference>
<evidence type="ECO:0000313" key="3">
    <source>
        <dbReference type="Proteomes" id="UP000176651"/>
    </source>
</evidence>
<dbReference type="InterPro" id="IPR000551">
    <property type="entry name" value="MerR-type_HTH_dom"/>
</dbReference>
<sequence>MLTVDKAKEMVRNAVEEQQPSKIEAVSILDRGQKTAGDTYSLSEVSRYLKVSENRIRNWESSYSQLLSNHRNQYNHRVFTDSDVYALERIKLLQDSGLYTKQGIVARIKSKIKDEGGATSGEKEYRGKLLMALNTLAAEIRGLRREVREDLQGNMRRELEHLTLLLFPPKQSKRWWEFWK</sequence>
<accession>A0A1F4NTH8</accession>
<organism evidence="2 3">
    <name type="scientific">candidate division Kazan bacterium RBG_13_50_9</name>
    <dbReference type="NCBI Taxonomy" id="1798535"/>
    <lineage>
        <taxon>Bacteria</taxon>
        <taxon>Bacteria division Kazan-3B-28</taxon>
    </lineage>
</organism>
<dbReference type="STRING" id="1798535.A2V68_00210"/>
<dbReference type="Gene3D" id="1.10.1660.10">
    <property type="match status" value="1"/>
</dbReference>
<dbReference type="AlphaFoldDB" id="A0A1F4NTH8"/>
<dbReference type="EMBL" id="META01000003">
    <property type="protein sequence ID" value="OGB74192.1"/>
    <property type="molecule type" value="Genomic_DNA"/>
</dbReference>
<dbReference type="InterPro" id="IPR009061">
    <property type="entry name" value="DNA-bd_dom_put_sf"/>
</dbReference>
<evidence type="ECO:0000313" key="2">
    <source>
        <dbReference type="EMBL" id="OGB74192.1"/>
    </source>
</evidence>
<gene>
    <name evidence="2" type="ORF">A2V68_00210</name>
</gene>
<proteinExistence type="predicted"/>
<feature type="domain" description="HTH merR-type" evidence="1">
    <location>
        <begin position="40"/>
        <end position="98"/>
    </location>
</feature>
<dbReference type="SUPFAM" id="SSF46955">
    <property type="entry name" value="Putative DNA-binding domain"/>
    <property type="match status" value="1"/>
</dbReference>
<reference evidence="2 3" key="1">
    <citation type="journal article" date="2016" name="Nat. Commun.">
        <title>Thousands of microbial genomes shed light on interconnected biogeochemical processes in an aquifer system.</title>
        <authorList>
            <person name="Anantharaman K."/>
            <person name="Brown C.T."/>
            <person name="Hug L.A."/>
            <person name="Sharon I."/>
            <person name="Castelle C.J."/>
            <person name="Probst A.J."/>
            <person name="Thomas B.C."/>
            <person name="Singh A."/>
            <person name="Wilkins M.J."/>
            <person name="Karaoz U."/>
            <person name="Brodie E.L."/>
            <person name="Williams K.H."/>
            <person name="Hubbard S.S."/>
            <person name="Banfield J.F."/>
        </authorList>
    </citation>
    <scope>NUCLEOTIDE SEQUENCE [LARGE SCALE GENOMIC DNA]</scope>
</reference>
<name>A0A1F4NTH8_UNCK3</name>
<protein>
    <recommendedName>
        <fullName evidence="1">HTH merR-type domain-containing protein</fullName>
    </recommendedName>
</protein>